<evidence type="ECO:0000313" key="4">
    <source>
        <dbReference type="Proteomes" id="UP000218811"/>
    </source>
</evidence>
<reference evidence="3 4" key="1">
    <citation type="journal article" date="2012" name="Science">
        <title>The Paleozoic origin of enzymatic lignin decomposition reconstructed from 31 fungal genomes.</title>
        <authorList>
            <person name="Floudas D."/>
            <person name="Binder M."/>
            <person name="Riley R."/>
            <person name="Barry K."/>
            <person name="Blanchette R.A."/>
            <person name="Henrissat B."/>
            <person name="Martinez A.T."/>
            <person name="Otillar R."/>
            <person name="Spatafora J.W."/>
            <person name="Yadav J.S."/>
            <person name="Aerts A."/>
            <person name="Benoit I."/>
            <person name="Boyd A."/>
            <person name="Carlson A."/>
            <person name="Copeland A."/>
            <person name="Coutinho P.M."/>
            <person name="de Vries R.P."/>
            <person name="Ferreira P."/>
            <person name="Findley K."/>
            <person name="Foster B."/>
            <person name="Gaskell J."/>
            <person name="Glotzer D."/>
            <person name="Gorecki P."/>
            <person name="Heitman J."/>
            <person name="Hesse C."/>
            <person name="Hori C."/>
            <person name="Igarashi K."/>
            <person name="Jurgens J.A."/>
            <person name="Kallen N."/>
            <person name="Kersten P."/>
            <person name="Kohler A."/>
            <person name="Kuees U."/>
            <person name="Kumar T.K.A."/>
            <person name="Kuo A."/>
            <person name="LaButti K."/>
            <person name="Larrondo L.F."/>
            <person name="Lindquist E."/>
            <person name="Ling A."/>
            <person name="Lombard V."/>
            <person name="Lucas S."/>
            <person name="Lundell T."/>
            <person name="Martin R."/>
            <person name="McLaughlin D.J."/>
            <person name="Morgenstern I."/>
            <person name="Morin E."/>
            <person name="Murat C."/>
            <person name="Nagy L.G."/>
            <person name="Nolan M."/>
            <person name="Ohm R.A."/>
            <person name="Patyshakuliyeva A."/>
            <person name="Rokas A."/>
            <person name="Ruiz-Duenas F.J."/>
            <person name="Sabat G."/>
            <person name="Salamov A."/>
            <person name="Samejima M."/>
            <person name="Schmutz J."/>
            <person name="Slot J.C."/>
            <person name="St John F."/>
            <person name="Stenlid J."/>
            <person name="Sun H."/>
            <person name="Sun S."/>
            <person name="Syed K."/>
            <person name="Tsang A."/>
            <person name="Wiebenga A."/>
            <person name="Young D."/>
            <person name="Pisabarro A."/>
            <person name="Eastwood D.C."/>
            <person name="Martin F."/>
            <person name="Cullen D."/>
            <person name="Grigoriev I.V."/>
            <person name="Hibbett D.S."/>
        </authorList>
    </citation>
    <scope>NUCLEOTIDE SEQUENCE [LARGE SCALE GENOMIC DNA]</scope>
    <source>
        <strain evidence="3 4">MD-104</strain>
    </source>
</reference>
<dbReference type="SMART" id="SM00233">
    <property type="entry name" value="PH"/>
    <property type="match status" value="1"/>
</dbReference>
<keyword evidence="4" id="KW-1185">Reference proteome</keyword>
<organism evidence="3 4">
    <name type="scientific">Wolfiporia cocos (strain MD-104)</name>
    <name type="common">Brown rot fungus</name>
    <dbReference type="NCBI Taxonomy" id="742152"/>
    <lineage>
        <taxon>Eukaryota</taxon>
        <taxon>Fungi</taxon>
        <taxon>Dikarya</taxon>
        <taxon>Basidiomycota</taxon>
        <taxon>Agaricomycotina</taxon>
        <taxon>Agaricomycetes</taxon>
        <taxon>Polyporales</taxon>
        <taxon>Phaeolaceae</taxon>
        <taxon>Wolfiporia</taxon>
    </lineage>
</organism>
<dbReference type="SUPFAM" id="SSF50729">
    <property type="entry name" value="PH domain-like"/>
    <property type="match status" value="1"/>
</dbReference>
<gene>
    <name evidence="3" type="ORF">WOLCODRAFT_165109</name>
</gene>
<feature type="compositionally biased region" description="Low complexity" evidence="1">
    <location>
        <begin position="124"/>
        <end position="140"/>
    </location>
</feature>
<feature type="region of interest" description="Disordered" evidence="1">
    <location>
        <begin position="77"/>
        <end position="99"/>
    </location>
</feature>
<dbReference type="PROSITE" id="PS50003">
    <property type="entry name" value="PH_DOMAIN"/>
    <property type="match status" value="1"/>
</dbReference>
<name>A0A2H3JQH1_WOLCO</name>
<accession>A0A2H3JQH1</accession>
<dbReference type="InterPro" id="IPR001849">
    <property type="entry name" value="PH_domain"/>
</dbReference>
<dbReference type="Gene3D" id="2.30.29.30">
    <property type="entry name" value="Pleckstrin-homology domain (PH domain)/Phosphotyrosine-binding domain (PTB)"/>
    <property type="match status" value="1"/>
</dbReference>
<dbReference type="AlphaFoldDB" id="A0A2H3JQH1"/>
<feature type="region of interest" description="Disordered" evidence="1">
    <location>
        <begin position="492"/>
        <end position="515"/>
    </location>
</feature>
<sequence>MATSKATSSNNGLSSLISMSVRIPISSILLTPVPLSSQVRHPTNSAMPAIAVPSKIRSACDIRALFVKHGILPCKRRRSHEEDDDEPPTPPPKDTTMKVRRRQIESWQQTYLAFEISPLARTPSDNSSASSESELFDSLEGTAGHRGSDALFVTREYIASQSNLARVQDAALSPRPERVPLPHSPTRSALLTFPAAASSHIRMTTYPSPSRIPMASYRIPTTRERLPERRVASNPDELERKRREAMRRKEREEAQARREEAERQARLKREKEEILRRAQDEENARKAALEEELRRVAEERKKRERIEREADEARRFVAEEKRRIERERRMQEAAKAQAWRLEQAKREQEAEGRREAMRRRVYQERQALAERVKTHARTASGSSVLLSGWITVQSDTSAAWKRRYYQLNEKALVLFKNPDETTQILETVKLANISHIREWQEGYEELEGVPHSFAVEFKDGRPAWSMYADTAQDKEYLVALLSNAVAPGLPGSLGPPGSPNSPLSNIPGSGARWWW</sequence>
<dbReference type="OrthoDB" id="2123378at2759"/>
<dbReference type="OMA" id="REWQEGF"/>
<evidence type="ECO:0000256" key="1">
    <source>
        <dbReference type="SAM" id="MobiDB-lite"/>
    </source>
</evidence>
<protein>
    <recommendedName>
        <fullName evidence="2">PH domain-containing protein</fullName>
    </recommendedName>
</protein>
<proteinExistence type="predicted"/>
<feature type="region of interest" description="Disordered" evidence="1">
    <location>
        <begin position="121"/>
        <end position="141"/>
    </location>
</feature>
<dbReference type="STRING" id="742152.A0A2H3JQH1"/>
<feature type="compositionally biased region" description="Low complexity" evidence="1">
    <location>
        <begin position="500"/>
        <end position="515"/>
    </location>
</feature>
<dbReference type="Pfam" id="PF00169">
    <property type="entry name" value="PH"/>
    <property type="match status" value="1"/>
</dbReference>
<feature type="region of interest" description="Disordered" evidence="1">
    <location>
        <begin position="225"/>
        <end position="258"/>
    </location>
</feature>
<dbReference type="Proteomes" id="UP000218811">
    <property type="component" value="Unassembled WGS sequence"/>
</dbReference>
<dbReference type="EMBL" id="KB468157">
    <property type="protein sequence ID" value="PCH44396.1"/>
    <property type="molecule type" value="Genomic_DNA"/>
</dbReference>
<evidence type="ECO:0000313" key="3">
    <source>
        <dbReference type="EMBL" id="PCH44396.1"/>
    </source>
</evidence>
<feature type="domain" description="PH" evidence="2">
    <location>
        <begin position="383"/>
        <end position="486"/>
    </location>
</feature>
<evidence type="ECO:0000259" key="2">
    <source>
        <dbReference type="PROSITE" id="PS50003"/>
    </source>
</evidence>
<dbReference type="InterPro" id="IPR011993">
    <property type="entry name" value="PH-like_dom_sf"/>
</dbReference>